<evidence type="ECO:0000313" key="1">
    <source>
        <dbReference type="EMBL" id="MPM67544.1"/>
    </source>
</evidence>
<dbReference type="EMBL" id="VSSQ01021751">
    <property type="protein sequence ID" value="MPM67544.1"/>
    <property type="molecule type" value="Genomic_DNA"/>
</dbReference>
<name>A0A645C0P8_9ZZZZ</name>
<gene>
    <name evidence="1" type="ORF">SDC9_114467</name>
</gene>
<dbReference type="AlphaFoldDB" id="A0A645C0P8"/>
<reference evidence="1" key="1">
    <citation type="submission" date="2019-08" db="EMBL/GenBank/DDBJ databases">
        <authorList>
            <person name="Kucharzyk K."/>
            <person name="Murdoch R.W."/>
            <person name="Higgins S."/>
            <person name="Loffler F."/>
        </authorList>
    </citation>
    <scope>NUCLEOTIDE SEQUENCE</scope>
</reference>
<proteinExistence type="predicted"/>
<accession>A0A645C0P8</accession>
<organism evidence="1">
    <name type="scientific">bioreactor metagenome</name>
    <dbReference type="NCBI Taxonomy" id="1076179"/>
    <lineage>
        <taxon>unclassified sequences</taxon>
        <taxon>metagenomes</taxon>
        <taxon>ecological metagenomes</taxon>
    </lineage>
</organism>
<comment type="caution">
    <text evidence="1">The sequence shown here is derived from an EMBL/GenBank/DDBJ whole genome shotgun (WGS) entry which is preliminary data.</text>
</comment>
<sequence>MGKLPGIPEIPIAELEAQLAASQQETRAAVKCIEAVDGLLDADAKWFDAQAQEWGNSMERFRGEPGEEHRFRMTLHIRDAY</sequence>
<protein>
    <submittedName>
        <fullName evidence="1">Uncharacterized protein</fullName>
    </submittedName>
</protein>